<proteinExistence type="inferred from homology"/>
<organism evidence="8 9">
    <name type="scientific">Wickerhamiella sorbophila</name>
    <dbReference type="NCBI Taxonomy" id="45607"/>
    <lineage>
        <taxon>Eukaryota</taxon>
        <taxon>Fungi</taxon>
        <taxon>Dikarya</taxon>
        <taxon>Ascomycota</taxon>
        <taxon>Saccharomycotina</taxon>
        <taxon>Dipodascomycetes</taxon>
        <taxon>Dipodascales</taxon>
        <taxon>Trichomonascaceae</taxon>
        <taxon>Wickerhamiella</taxon>
    </lineage>
</organism>
<evidence type="ECO:0000313" key="8">
    <source>
        <dbReference type="EMBL" id="PRT54451.1"/>
    </source>
</evidence>
<reference evidence="8 9" key="1">
    <citation type="submission" date="2017-04" db="EMBL/GenBank/DDBJ databases">
        <title>Genome sequencing of [Candida] sorbophila.</title>
        <authorList>
            <person name="Ahn J.O."/>
        </authorList>
    </citation>
    <scope>NUCLEOTIDE SEQUENCE [LARGE SCALE GENOMIC DNA]</scope>
    <source>
        <strain evidence="8 9">DS02</strain>
    </source>
</reference>
<dbReference type="GO" id="GO:0005758">
    <property type="term" value="C:mitochondrial intermembrane space"/>
    <property type="evidence" value="ECO:0007669"/>
    <property type="project" value="UniProtKB-SubCell"/>
</dbReference>
<evidence type="ECO:0000256" key="2">
    <source>
        <dbReference type="ARBA" id="ARBA00004569"/>
    </source>
</evidence>
<dbReference type="GeneID" id="36515819"/>
<keyword evidence="3" id="KW-0496">Mitochondrion</keyword>
<dbReference type="GO" id="GO:0033108">
    <property type="term" value="P:mitochondrial respiratory chain complex assembly"/>
    <property type="evidence" value="ECO:0007669"/>
    <property type="project" value="TreeGrafter"/>
</dbReference>
<dbReference type="SUPFAM" id="SSF47072">
    <property type="entry name" value="Cysteine alpha-hairpin motif"/>
    <property type="match status" value="1"/>
</dbReference>
<dbReference type="Proteomes" id="UP000238350">
    <property type="component" value="Unassembled WGS sequence"/>
</dbReference>
<comment type="function">
    <text evidence="1">Required for the assembly of cytochrome c oxidase.</text>
</comment>
<dbReference type="InterPro" id="IPR010625">
    <property type="entry name" value="CHCH"/>
</dbReference>
<dbReference type="STRING" id="45607.A0A2T0FHH9"/>
<keyword evidence="4" id="KW-1015">Disulfide bond</keyword>
<evidence type="ECO:0000313" key="9">
    <source>
        <dbReference type="Proteomes" id="UP000238350"/>
    </source>
</evidence>
<dbReference type="InterPro" id="IPR009069">
    <property type="entry name" value="Cys_alpha_HP_mot_SF"/>
</dbReference>
<evidence type="ECO:0000259" key="7">
    <source>
        <dbReference type="Pfam" id="PF06747"/>
    </source>
</evidence>
<evidence type="ECO:0000256" key="5">
    <source>
        <dbReference type="ARBA" id="ARBA00038264"/>
    </source>
</evidence>
<evidence type="ECO:0000256" key="4">
    <source>
        <dbReference type="ARBA" id="ARBA00023157"/>
    </source>
</evidence>
<dbReference type="OrthoDB" id="9971592at2759"/>
<accession>A0A2T0FHH9</accession>
<comment type="caution">
    <text evidence="8">The sequence shown here is derived from an EMBL/GenBank/DDBJ whole genome shotgun (WGS) entry which is preliminary data.</text>
</comment>
<name>A0A2T0FHH9_9ASCO</name>
<comment type="similarity">
    <text evidence="5">Belongs to the COX23 family.</text>
</comment>
<feature type="domain" description="CHCH" evidence="7">
    <location>
        <begin position="50"/>
        <end position="82"/>
    </location>
</feature>
<dbReference type="AlphaFoldDB" id="A0A2T0FHH9"/>
<keyword evidence="9" id="KW-1185">Reference proteome</keyword>
<evidence type="ECO:0000256" key="3">
    <source>
        <dbReference type="ARBA" id="ARBA00023128"/>
    </source>
</evidence>
<dbReference type="Gene3D" id="1.10.287.1130">
    <property type="entry name" value="CytochromE C oxidase copper chaperone"/>
    <property type="match status" value="1"/>
</dbReference>
<dbReference type="InterPro" id="IPR051040">
    <property type="entry name" value="COX23"/>
</dbReference>
<dbReference type="PANTHER" id="PTHR46811:SF1">
    <property type="entry name" value="COILED-COIL-HELIX-COILED-COIL-HELIX DOMAIN-CONTAINING PROTEIN 7"/>
    <property type="match status" value="1"/>
</dbReference>
<gene>
    <name evidence="8" type="ORF">B9G98_02071</name>
</gene>
<dbReference type="EMBL" id="NDIQ01000021">
    <property type="protein sequence ID" value="PRT54451.1"/>
    <property type="molecule type" value="Genomic_DNA"/>
</dbReference>
<dbReference type="PROSITE" id="PS51808">
    <property type="entry name" value="CHCH"/>
    <property type="match status" value="1"/>
</dbReference>
<dbReference type="RefSeq" id="XP_024664396.1">
    <property type="nucleotide sequence ID" value="XM_024808628.1"/>
</dbReference>
<dbReference type="Pfam" id="PF06747">
    <property type="entry name" value="CHCH"/>
    <property type="match status" value="1"/>
</dbReference>
<dbReference type="PANTHER" id="PTHR46811">
    <property type="entry name" value="COILED-COIL-HELIX-COILED-COIL-HELIX DOMAIN-CONTAINING PROTEIN 7"/>
    <property type="match status" value="1"/>
</dbReference>
<evidence type="ECO:0000256" key="1">
    <source>
        <dbReference type="ARBA" id="ARBA00003875"/>
    </source>
</evidence>
<comment type="subcellular location">
    <subcellularLocation>
        <location evidence="2">Mitochondrion intermembrane space</location>
    </subcellularLocation>
</comment>
<sequence>MAGDDGVERDPSKVDFVKNGDIKLFPDDPTSEKKLMRFRNKGHSEFYDPCSEAAKMSMKCLERNNYDRKKCKDYFQAYRDCTAEWRKKV</sequence>
<evidence type="ECO:0000256" key="6">
    <source>
        <dbReference type="ARBA" id="ARBA00041104"/>
    </source>
</evidence>
<protein>
    <recommendedName>
        <fullName evidence="6">Cytochrome c oxidase-assembly factor COX23, mitochondrial</fullName>
    </recommendedName>
</protein>